<accession>A0A6J6X1B0</accession>
<feature type="compositionally biased region" description="Basic and acidic residues" evidence="4">
    <location>
        <begin position="1"/>
        <end position="11"/>
    </location>
</feature>
<dbReference type="GO" id="GO:0016787">
    <property type="term" value="F:hydrolase activity"/>
    <property type="evidence" value="ECO:0007669"/>
    <property type="project" value="UniProtKB-KW"/>
</dbReference>
<sequence length="283" mass="30770">MRKVCPTRDVETVDPTISESQHPNADRGAAFFDLDRTLIPGSSVFTLASVAWRSGHLSTRQLLHDAWEALTFRTSGATDGKTEKTRQRILGAIKGQDAYTLQKLSSQVIPKLVAQVRPESLALIHDHQLAGRPTYIVSASPIEIVQPLALALGMTGGIGTHGEVVDDCYTGELIGPFCYGTGKVVAIMELARDCGYDLSQSYSYSDAASDLPMLESTKFSTAVNPDHELSKIARERGYPIVRFDGVKQRDAQGKVWGRRERKIAIALSVGAVGFGIGRRALNK</sequence>
<dbReference type="Pfam" id="PF12710">
    <property type="entry name" value="HAD"/>
    <property type="match status" value="1"/>
</dbReference>
<protein>
    <submittedName>
        <fullName evidence="5">Unannotated protein</fullName>
    </submittedName>
</protein>
<feature type="region of interest" description="Disordered" evidence="4">
    <location>
        <begin position="1"/>
        <end position="24"/>
    </location>
</feature>
<proteinExistence type="predicted"/>
<dbReference type="SUPFAM" id="SSF56784">
    <property type="entry name" value="HAD-like"/>
    <property type="match status" value="1"/>
</dbReference>
<dbReference type="GO" id="GO:0046872">
    <property type="term" value="F:metal ion binding"/>
    <property type="evidence" value="ECO:0007669"/>
    <property type="project" value="UniProtKB-KW"/>
</dbReference>
<dbReference type="PANTHER" id="PTHR43344">
    <property type="entry name" value="PHOSPHOSERINE PHOSPHATASE"/>
    <property type="match status" value="1"/>
</dbReference>
<dbReference type="NCBIfam" id="TIGR01488">
    <property type="entry name" value="HAD-SF-IB"/>
    <property type="match status" value="1"/>
</dbReference>
<dbReference type="InterPro" id="IPR023214">
    <property type="entry name" value="HAD_sf"/>
</dbReference>
<evidence type="ECO:0000256" key="4">
    <source>
        <dbReference type="SAM" id="MobiDB-lite"/>
    </source>
</evidence>
<dbReference type="EMBL" id="CAEZZV010000214">
    <property type="protein sequence ID" value="CAB4789216.1"/>
    <property type="molecule type" value="Genomic_DNA"/>
</dbReference>
<gene>
    <name evidence="5" type="ORF">UFOPK2921_01334</name>
</gene>
<keyword evidence="1" id="KW-0479">Metal-binding</keyword>
<dbReference type="InterPro" id="IPR006385">
    <property type="entry name" value="HAD_hydro_SerB1"/>
</dbReference>
<dbReference type="AlphaFoldDB" id="A0A6J6X1B0"/>
<dbReference type="Gene3D" id="3.40.50.1000">
    <property type="entry name" value="HAD superfamily/HAD-like"/>
    <property type="match status" value="1"/>
</dbReference>
<keyword evidence="2" id="KW-0378">Hydrolase</keyword>
<evidence type="ECO:0000313" key="5">
    <source>
        <dbReference type="EMBL" id="CAB4789216.1"/>
    </source>
</evidence>
<dbReference type="PANTHER" id="PTHR43344:SF13">
    <property type="entry name" value="PHOSPHATASE RV3661-RELATED"/>
    <property type="match status" value="1"/>
</dbReference>
<keyword evidence="3" id="KW-0460">Magnesium</keyword>
<dbReference type="InterPro" id="IPR036412">
    <property type="entry name" value="HAD-like_sf"/>
</dbReference>
<evidence type="ECO:0000256" key="2">
    <source>
        <dbReference type="ARBA" id="ARBA00022801"/>
    </source>
</evidence>
<name>A0A6J6X1B0_9ZZZZ</name>
<evidence type="ECO:0000256" key="1">
    <source>
        <dbReference type="ARBA" id="ARBA00022723"/>
    </source>
</evidence>
<dbReference type="NCBIfam" id="TIGR01490">
    <property type="entry name" value="HAD-SF-IB-hyp1"/>
    <property type="match status" value="1"/>
</dbReference>
<evidence type="ECO:0000256" key="3">
    <source>
        <dbReference type="ARBA" id="ARBA00022842"/>
    </source>
</evidence>
<dbReference type="Gene3D" id="1.20.1440.100">
    <property type="entry name" value="SG protein - dephosphorylation function"/>
    <property type="match status" value="1"/>
</dbReference>
<organism evidence="5">
    <name type="scientific">freshwater metagenome</name>
    <dbReference type="NCBI Taxonomy" id="449393"/>
    <lineage>
        <taxon>unclassified sequences</taxon>
        <taxon>metagenomes</taxon>
        <taxon>ecological metagenomes</taxon>
    </lineage>
</organism>
<dbReference type="InterPro" id="IPR050582">
    <property type="entry name" value="HAD-like_SerB"/>
</dbReference>
<reference evidence="5" key="1">
    <citation type="submission" date="2020-05" db="EMBL/GenBank/DDBJ databases">
        <authorList>
            <person name="Chiriac C."/>
            <person name="Salcher M."/>
            <person name="Ghai R."/>
            <person name="Kavagutti S V."/>
        </authorList>
    </citation>
    <scope>NUCLEOTIDE SEQUENCE</scope>
</reference>